<dbReference type="PANTHER" id="PTHR12570">
    <property type="match status" value="1"/>
</dbReference>
<feature type="transmembrane region" description="Helical" evidence="7">
    <location>
        <begin position="318"/>
        <end position="338"/>
    </location>
</feature>
<feature type="transmembrane region" description="Helical" evidence="7">
    <location>
        <begin position="215"/>
        <end position="233"/>
    </location>
</feature>
<evidence type="ECO:0008006" key="10">
    <source>
        <dbReference type="Google" id="ProtNLM"/>
    </source>
</evidence>
<evidence type="ECO:0000256" key="6">
    <source>
        <dbReference type="SAM" id="MobiDB-lite"/>
    </source>
</evidence>
<gene>
    <name evidence="8" type="ORF">OXX778_LOCUS11744</name>
</gene>
<dbReference type="InterPro" id="IPR037185">
    <property type="entry name" value="EmrE-like"/>
</dbReference>
<dbReference type="InterPro" id="IPR008521">
    <property type="entry name" value="Mg_trans_NIPA"/>
</dbReference>
<feature type="transmembrane region" description="Helical" evidence="7">
    <location>
        <begin position="123"/>
        <end position="143"/>
    </location>
</feature>
<keyword evidence="4 7" id="KW-1133">Transmembrane helix</keyword>
<dbReference type="PANTHER" id="PTHR12570:SF92">
    <property type="entry name" value="SPICHTHYIN, ISOFORM B"/>
    <property type="match status" value="1"/>
</dbReference>
<keyword evidence="3 7" id="KW-0812">Transmembrane</keyword>
<comment type="similarity">
    <text evidence="2">Belongs to the NIPA family.</text>
</comment>
<evidence type="ECO:0000256" key="7">
    <source>
        <dbReference type="SAM" id="Phobius"/>
    </source>
</evidence>
<dbReference type="AlphaFoldDB" id="A0A814A5J7"/>
<feature type="compositionally biased region" description="Polar residues" evidence="6">
    <location>
        <begin position="557"/>
        <end position="569"/>
    </location>
</feature>
<feature type="transmembrane region" description="Helical" evidence="7">
    <location>
        <begin position="254"/>
        <end position="274"/>
    </location>
</feature>
<evidence type="ECO:0000256" key="1">
    <source>
        <dbReference type="ARBA" id="ARBA00004141"/>
    </source>
</evidence>
<dbReference type="Proteomes" id="UP000663879">
    <property type="component" value="Unassembled WGS sequence"/>
</dbReference>
<proteinExistence type="inferred from homology"/>
<name>A0A814A5J7_9BILA</name>
<evidence type="ECO:0000256" key="5">
    <source>
        <dbReference type="ARBA" id="ARBA00023136"/>
    </source>
</evidence>
<dbReference type="SUPFAM" id="SSF103481">
    <property type="entry name" value="Multidrug resistance efflux transporter EmrE"/>
    <property type="match status" value="1"/>
</dbReference>
<comment type="caution">
    <text evidence="8">The sequence shown here is derived from an EMBL/GenBank/DDBJ whole genome shotgun (WGS) entry which is preliminary data.</text>
</comment>
<keyword evidence="5 7" id="KW-0472">Membrane</keyword>
<dbReference type="Pfam" id="PF05653">
    <property type="entry name" value="Mg_trans_NIPA"/>
    <property type="match status" value="1"/>
</dbReference>
<organism evidence="8 9">
    <name type="scientific">Brachionus calyciflorus</name>
    <dbReference type="NCBI Taxonomy" id="104777"/>
    <lineage>
        <taxon>Eukaryota</taxon>
        <taxon>Metazoa</taxon>
        <taxon>Spiralia</taxon>
        <taxon>Gnathifera</taxon>
        <taxon>Rotifera</taxon>
        <taxon>Eurotatoria</taxon>
        <taxon>Monogononta</taxon>
        <taxon>Pseudotrocha</taxon>
        <taxon>Ploima</taxon>
        <taxon>Brachionidae</taxon>
        <taxon>Brachionus</taxon>
    </lineage>
</organism>
<accession>A0A814A5J7</accession>
<reference evidence="8" key="1">
    <citation type="submission" date="2021-02" db="EMBL/GenBank/DDBJ databases">
        <authorList>
            <person name="Nowell W R."/>
        </authorList>
    </citation>
    <scope>NUCLEOTIDE SEQUENCE</scope>
    <source>
        <strain evidence="8">Ploen Becks lab</strain>
    </source>
</reference>
<protein>
    <recommendedName>
        <fullName evidence="10">Magnesium transporter NIPA2</fullName>
    </recommendedName>
</protein>
<feature type="transmembrane region" description="Helical" evidence="7">
    <location>
        <begin position="149"/>
        <end position="169"/>
    </location>
</feature>
<comment type="subcellular location">
    <subcellularLocation>
        <location evidence="1">Membrane</location>
        <topology evidence="1">Multi-pass membrane protein</topology>
    </subcellularLocation>
</comment>
<feature type="transmembrane region" description="Helical" evidence="7">
    <location>
        <begin position="96"/>
        <end position="116"/>
    </location>
</feature>
<evidence type="ECO:0000313" key="8">
    <source>
        <dbReference type="EMBL" id="CAF0907946.1"/>
    </source>
</evidence>
<sequence length="569" mass="64212">MTNLIENSTIKLDLYSKISNLTQHGLDESVSSKMLKKNQSGSHEFYIGLSLALLSSFFIGSSFILKKKGLLKLCGSTTLSPNKRAGQGGYGYLKEWLWWSGFLTMAVGELCNFAAYGFVPATLVTPLGALSVLISAVMSAYFLDEKLNLIGKVGCILTAIGSTVMVIHAPKEGEVNSVKELVDRIQDKEFISFTILCIIALVFLIFYMAPKYGNTNVFIYILICSILGGFTVMSCKGLSLGIKEIFLNRPSISFAYTYFFAFLVISCIVIQMNYLNKSLDLFNTPIVTTIYYVLFTLFVMIASALLFKEFLNVSFQDFVGCICGFLTIICALFLIQFFKTSPEHTTHNAKQLDTESNKSYDSNLFNLILSNSKKISNDDKDPDDNLALNELIDTKIKNYPNNQEVSTRYQNSSDLVQKVTFFKTQNPNEKVINTNEIAMDHKPVSLIKKLTSNYKNIQNNFLFNKISRNSPGYKQVPNENDFDEEMETDDEESEFNEVFNKQHTKNHYNLLKTNDEKLNVNTKSSLRNTTNKRDPSKNISFDEKLLVKQESDESEDLNTTSQSLIILKS</sequence>
<evidence type="ECO:0000256" key="4">
    <source>
        <dbReference type="ARBA" id="ARBA00022989"/>
    </source>
</evidence>
<feature type="transmembrane region" description="Helical" evidence="7">
    <location>
        <begin position="286"/>
        <end position="306"/>
    </location>
</feature>
<dbReference type="OrthoDB" id="6428174at2759"/>
<keyword evidence="9" id="KW-1185">Reference proteome</keyword>
<evidence type="ECO:0000256" key="3">
    <source>
        <dbReference type="ARBA" id="ARBA00022692"/>
    </source>
</evidence>
<dbReference type="GO" id="GO:0016020">
    <property type="term" value="C:membrane"/>
    <property type="evidence" value="ECO:0007669"/>
    <property type="project" value="UniProtKB-SubCell"/>
</dbReference>
<evidence type="ECO:0000313" key="9">
    <source>
        <dbReference type="Proteomes" id="UP000663879"/>
    </source>
</evidence>
<feature type="transmembrane region" description="Helical" evidence="7">
    <location>
        <begin position="190"/>
        <end position="209"/>
    </location>
</feature>
<feature type="transmembrane region" description="Helical" evidence="7">
    <location>
        <begin position="45"/>
        <end position="65"/>
    </location>
</feature>
<dbReference type="EMBL" id="CAJNOC010002033">
    <property type="protein sequence ID" value="CAF0907946.1"/>
    <property type="molecule type" value="Genomic_DNA"/>
</dbReference>
<dbReference type="GO" id="GO:0015095">
    <property type="term" value="F:magnesium ion transmembrane transporter activity"/>
    <property type="evidence" value="ECO:0007669"/>
    <property type="project" value="InterPro"/>
</dbReference>
<evidence type="ECO:0000256" key="2">
    <source>
        <dbReference type="ARBA" id="ARBA00007230"/>
    </source>
</evidence>
<feature type="region of interest" description="Disordered" evidence="6">
    <location>
        <begin position="549"/>
        <end position="569"/>
    </location>
</feature>